<protein>
    <recommendedName>
        <fullName evidence="8">Ribonuclease 3</fullName>
        <ecNumber evidence="8">3.1.26.3</ecNumber>
    </recommendedName>
    <alternativeName>
        <fullName evidence="8">Ribonuclease III</fullName>
        <shortName evidence="8">RNase III</shortName>
    </alternativeName>
</protein>
<dbReference type="PROSITE" id="PS50142">
    <property type="entry name" value="RNASE_3_2"/>
    <property type="match status" value="1"/>
</dbReference>
<accession>A0ABV3T4Y3</accession>
<feature type="binding site" evidence="8">
    <location>
        <position position="116"/>
    </location>
    <ligand>
        <name>Mg(2+)</name>
        <dbReference type="ChEBI" id="CHEBI:18420"/>
    </ligand>
</feature>
<keyword evidence="5 8" id="KW-0255">Endonuclease</keyword>
<dbReference type="PANTHER" id="PTHR11207:SF0">
    <property type="entry name" value="RIBONUCLEASE 3"/>
    <property type="match status" value="1"/>
</dbReference>
<evidence type="ECO:0000256" key="8">
    <source>
        <dbReference type="HAMAP-Rule" id="MF_00104"/>
    </source>
</evidence>
<dbReference type="PROSITE" id="PS50137">
    <property type="entry name" value="DS_RBD"/>
    <property type="match status" value="1"/>
</dbReference>
<evidence type="ECO:0000256" key="6">
    <source>
        <dbReference type="ARBA" id="ARBA00022801"/>
    </source>
</evidence>
<feature type="active site" evidence="8">
    <location>
        <position position="116"/>
    </location>
</feature>
<dbReference type="SUPFAM" id="SSF54768">
    <property type="entry name" value="dsRNA-binding domain-like"/>
    <property type="match status" value="1"/>
</dbReference>
<dbReference type="PANTHER" id="PTHR11207">
    <property type="entry name" value="RIBONUCLEASE III"/>
    <property type="match status" value="1"/>
</dbReference>
<feature type="domain" description="DRBM" evidence="9">
    <location>
        <begin position="154"/>
        <end position="224"/>
    </location>
</feature>
<dbReference type="Gene3D" id="3.30.160.20">
    <property type="match status" value="1"/>
</dbReference>
<comment type="subcellular location">
    <subcellularLocation>
        <location evidence="8">Cytoplasm</location>
    </subcellularLocation>
</comment>
<keyword evidence="12" id="KW-1185">Reference proteome</keyword>
<dbReference type="InterPro" id="IPR000999">
    <property type="entry name" value="RNase_III_dom"/>
</dbReference>
<comment type="catalytic activity">
    <reaction evidence="1 8">
        <text>Endonucleolytic cleavage to 5'-phosphomonoester.</text>
        <dbReference type="EC" id="3.1.26.3"/>
    </reaction>
</comment>
<dbReference type="InterPro" id="IPR014720">
    <property type="entry name" value="dsRBD_dom"/>
</dbReference>
<proteinExistence type="inferred from homology"/>
<feature type="binding site" evidence="8">
    <location>
        <position position="40"/>
    </location>
    <ligand>
        <name>Mg(2+)</name>
        <dbReference type="ChEBI" id="CHEBI:18420"/>
    </ligand>
</feature>
<organism evidence="11 12">
    <name type="scientific">Spiribacter insolitus</name>
    <dbReference type="NCBI Taxonomy" id="3122417"/>
    <lineage>
        <taxon>Bacteria</taxon>
        <taxon>Pseudomonadati</taxon>
        <taxon>Pseudomonadota</taxon>
        <taxon>Gammaproteobacteria</taxon>
        <taxon>Chromatiales</taxon>
        <taxon>Ectothiorhodospiraceae</taxon>
        <taxon>Spiribacter</taxon>
    </lineage>
</organism>
<feature type="active site" evidence="8">
    <location>
        <position position="44"/>
    </location>
</feature>
<dbReference type="Pfam" id="PF14622">
    <property type="entry name" value="Ribonucleas_3_3"/>
    <property type="match status" value="1"/>
</dbReference>
<dbReference type="SMART" id="SM00535">
    <property type="entry name" value="RIBOc"/>
    <property type="match status" value="1"/>
</dbReference>
<dbReference type="InterPro" id="IPR011907">
    <property type="entry name" value="RNase_III"/>
</dbReference>
<dbReference type="GO" id="GO:0004525">
    <property type="term" value="F:ribonuclease III activity"/>
    <property type="evidence" value="ECO:0007669"/>
    <property type="project" value="UniProtKB-EC"/>
</dbReference>
<comment type="subunit">
    <text evidence="8">Homodimer.</text>
</comment>
<dbReference type="RefSeq" id="WP_367984520.1">
    <property type="nucleotide sequence ID" value="NZ_JBAKFF010000001.1"/>
</dbReference>
<evidence type="ECO:0000259" key="9">
    <source>
        <dbReference type="PROSITE" id="PS50137"/>
    </source>
</evidence>
<dbReference type="Gene3D" id="1.10.1520.10">
    <property type="entry name" value="Ribonuclease III domain"/>
    <property type="match status" value="1"/>
</dbReference>
<reference evidence="11 12" key="1">
    <citation type="submission" date="2024-02" db="EMBL/GenBank/DDBJ databases">
        <title>New especies of Spiribacter isolated from saline water.</title>
        <authorList>
            <person name="Leon M.J."/>
            <person name="De La Haba R."/>
            <person name="Sanchez-Porro C."/>
            <person name="Ventosa A."/>
        </authorList>
    </citation>
    <scope>NUCLEOTIDE SEQUENCE [LARGE SCALE GENOMIC DNA]</scope>
    <source>
        <strain evidence="12">ag22IC4-189</strain>
    </source>
</reference>
<keyword evidence="8" id="KW-0460">Magnesium</keyword>
<evidence type="ECO:0000256" key="5">
    <source>
        <dbReference type="ARBA" id="ARBA00022759"/>
    </source>
</evidence>
<feature type="binding site" evidence="8">
    <location>
        <position position="113"/>
    </location>
    <ligand>
        <name>Mg(2+)</name>
        <dbReference type="ChEBI" id="CHEBI:18420"/>
    </ligand>
</feature>
<keyword evidence="8" id="KW-0479">Metal-binding</keyword>
<keyword evidence="8" id="KW-0963">Cytoplasm</keyword>
<keyword evidence="8" id="KW-0699">rRNA-binding</keyword>
<dbReference type="SMART" id="SM00358">
    <property type="entry name" value="DSRM"/>
    <property type="match status" value="1"/>
</dbReference>
<keyword evidence="8" id="KW-0819">tRNA processing</keyword>
<evidence type="ECO:0000256" key="2">
    <source>
        <dbReference type="ARBA" id="ARBA00010183"/>
    </source>
</evidence>
<dbReference type="NCBIfam" id="TIGR02191">
    <property type="entry name" value="RNaseIII"/>
    <property type="match status" value="1"/>
</dbReference>
<dbReference type="Pfam" id="PF00035">
    <property type="entry name" value="dsrm"/>
    <property type="match status" value="1"/>
</dbReference>
<keyword evidence="7 8" id="KW-0694">RNA-binding</keyword>
<sequence length="238" mass="26308">MMDDLQRLAERIQWDFDEPALLQQSVTHRSSDGPNNERLEFLGDSILNFVIASEIFERRPDLREGELSRLRASLVNKNALADIARDIALGPHIVLGSGELKTGGRRRDSILADALEAVIGAVYLDGGYEAGRALVLRLFSEHLSRLPDMEALKDPKTRLQEYLQARHLELPHYDVKHISGRAHEQTFRVVCNCESLQLVGQGVAGNRRQAEQAAADDLLSKIAASGATMNDSAGVTDE</sequence>
<evidence type="ECO:0000256" key="1">
    <source>
        <dbReference type="ARBA" id="ARBA00000109"/>
    </source>
</evidence>
<dbReference type="SUPFAM" id="SSF69065">
    <property type="entry name" value="RNase III domain-like"/>
    <property type="match status" value="1"/>
</dbReference>
<evidence type="ECO:0000256" key="7">
    <source>
        <dbReference type="ARBA" id="ARBA00022884"/>
    </source>
</evidence>
<evidence type="ECO:0000313" key="12">
    <source>
        <dbReference type="Proteomes" id="UP001556637"/>
    </source>
</evidence>
<name>A0ABV3T4Y3_9GAMM</name>
<comment type="similarity">
    <text evidence="2">Belongs to the ribonuclease III family.</text>
</comment>
<keyword evidence="6 8" id="KW-0378">Hydrolase</keyword>
<evidence type="ECO:0000259" key="10">
    <source>
        <dbReference type="PROSITE" id="PS50142"/>
    </source>
</evidence>
<evidence type="ECO:0000256" key="4">
    <source>
        <dbReference type="ARBA" id="ARBA00022722"/>
    </source>
</evidence>
<dbReference type="PROSITE" id="PS00517">
    <property type="entry name" value="RNASE_3_1"/>
    <property type="match status" value="1"/>
</dbReference>
<dbReference type="HAMAP" id="MF_00104">
    <property type="entry name" value="RNase_III"/>
    <property type="match status" value="1"/>
</dbReference>
<evidence type="ECO:0000313" key="11">
    <source>
        <dbReference type="EMBL" id="MEX0430269.1"/>
    </source>
</evidence>
<gene>
    <name evidence="8 11" type="primary">rnc</name>
    <name evidence="11" type="ORF">V6X30_02485</name>
</gene>
<comment type="function">
    <text evidence="8">Digests double-stranded RNA. Involved in the processing of primary rRNA transcript to yield the immediate precursors to the large and small rRNAs (23S and 16S). Processes some mRNAs, and tRNAs when they are encoded in the rRNA operon. Processes pre-crRNA and tracrRNA of type II CRISPR loci if present in the organism.</text>
</comment>
<evidence type="ECO:0000256" key="3">
    <source>
        <dbReference type="ARBA" id="ARBA00022664"/>
    </source>
</evidence>
<dbReference type="Proteomes" id="UP001556637">
    <property type="component" value="Unassembled WGS sequence"/>
</dbReference>
<dbReference type="EC" id="3.1.26.3" evidence="8"/>
<dbReference type="CDD" id="cd00593">
    <property type="entry name" value="RIBOc"/>
    <property type="match status" value="1"/>
</dbReference>
<keyword evidence="3 8" id="KW-0507">mRNA processing</keyword>
<feature type="domain" description="RNase III" evidence="10">
    <location>
        <begin position="5"/>
        <end position="127"/>
    </location>
</feature>
<dbReference type="EMBL" id="JBAKFF010000001">
    <property type="protein sequence ID" value="MEX0430269.1"/>
    <property type="molecule type" value="Genomic_DNA"/>
</dbReference>
<dbReference type="InterPro" id="IPR036389">
    <property type="entry name" value="RNase_III_sf"/>
</dbReference>
<dbReference type="CDD" id="cd10845">
    <property type="entry name" value="DSRM_RNAse_III_family"/>
    <property type="match status" value="1"/>
</dbReference>
<comment type="cofactor">
    <cofactor evidence="8">
        <name>Mg(2+)</name>
        <dbReference type="ChEBI" id="CHEBI:18420"/>
    </cofactor>
</comment>
<keyword evidence="8" id="KW-0698">rRNA processing</keyword>
<comment type="caution">
    <text evidence="11">The sequence shown here is derived from an EMBL/GenBank/DDBJ whole genome shotgun (WGS) entry which is preliminary data.</text>
</comment>
<keyword evidence="4 8" id="KW-0540">Nuclease</keyword>